<keyword evidence="1" id="KW-1185">Reference proteome</keyword>
<evidence type="ECO:0000313" key="1">
    <source>
        <dbReference type="Proteomes" id="UP000887561"/>
    </source>
</evidence>
<proteinExistence type="predicted"/>
<name>A0A915M325_MELJA</name>
<dbReference type="WBParaSite" id="scaffold25407_cov137.g20382">
    <property type="protein sequence ID" value="scaffold25407_cov137.g20382"/>
    <property type="gene ID" value="scaffold25407_cov137.g20382"/>
</dbReference>
<dbReference type="AlphaFoldDB" id="A0A915M325"/>
<accession>A0A915M325</accession>
<protein>
    <submittedName>
        <fullName evidence="2">Uncharacterized protein</fullName>
    </submittedName>
</protein>
<evidence type="ECO:0000313" key="2">
    <source>
        <dbReference type="WBParaSite" id="scaffold25407_cov137.g20382"/>
    </source>
</evidence>
<reference evidence="2" key="1">
    <citation type="submission" date="2022-11" db="UniProtKB">
        <authorList>
            <consortium name="WormBaseParasite"/>
        </authorList>
    </citation>
    <scope>IDENTIFICATION</scope>
</reference>
<organism evidence="1 2">
    <name type="scientific">Meloidogyne javanica</name>
    <name type="common">Root-knot nematode worm</name>
    <dbReference type="NCBI Taxonomy" id="6303"/>
    <lineage>
        <taxon>Eukaryota</taxon>
        <taxon>Metazoa</taxon>
        <taxon>Ecdysozoa</taxon>
        <taxon>Nematoda</taxon>
        <taxon>Chromadorea</taxon>
        <taxon>Rhabditida</taxon>
        <taxon>Tylenchina</taxon>
        <taxon>Tylenchomorpha</taxon>
        <taxon>Tylenchoidea</taxon>
        <taxon>Meloidogynidae</taxon>
        <taxon>Meloidogyninae</taxon>
        <taxon>Meloidogyne</taxon>
        <taxon>Meloidogyne incognita group</taxon>
    </lineage>
</organism>
<dbReference type="Proteomes" id="UP000887561">
    <property type="component" value="Unplaced"/>
</dbReference>
<sequence length="224" mass="25523">MAAILERDPEARILALAPPNIAVTKLVEEMDKVMDNCEKKEKMLALFSGNGKIRYAQYLRRITSHLLVTAVDEEELINALKPTEEKVKQYQATVERNPRLAKKPAWPPSSRHTWREEFASQLCRLLNSLFRGLYELALAWTVSSSTWMPPMELARQHFRSATGLPHIVQCIEAGFYRPHGERLIAVRNPEERNMLTASQLKLPKAGSPLILIHQVDEAERDATT</sequence>